<name>A0A2T0RK49_9RHOB</name>
<dbReference type="InterPro" id="IPR009945">
    <property type="entry name" value="ATPase_inh_sub_z"/>
</dbReference>
<dbReference type="RefSeq" id="WP_106206747.1">
    <property type="nucleotide sequence ID" value="NZ_PVTD01000009.1"/>
</dbReference>
<dbReference type="OrthoDB" id="9810387at2"/>
<dbReference type="PIRSF" id="PIRSF031780">
    <property type="entry name" value="UCP031780"/>
    <property type="match status" value="1"/>
</dbReference>
<dbReference type="EMBL" id="PVTD01000009">
    <property type="protein sequence ID" value="PRY21497.1"/>
    <property type="molecule type" value="Genomic_DNA"/>
</dbReference>
<keyword evidence="2" id="KW-1185">Reference proteome</keyword>
<sequence length="109" mass="12171">MTTFDEREAAFEAKYVHDAGLEFMAQASRNKRIAFWAAALMGKSAEEAVRYAKDIIRTDLEEAGAEVVVQKLMADLGDLATEDAIRERMARYLNEARIKASEEGIVTVL</sequence>
<protein>
    <recommendedName>
        <fullName evidence="3">DUF1476 domain-containing protein</fullName>
    </recommendedName>
</protein>
<dbReference type="InterPro" id="IPR038293">
    <property type="entry name" value="ATPase_inh_sub_z_sf"/>
</dbReference>
<evidence type="ECO:0008006" key="3">
    <source>
        <dbReference type="Google" id="ProtNLM"/>
    </source>
</evidence>
<dbReference type="AlphaFoldDB" id="A0A2T0RK49"/>
<comment type="caution">
    <text evidence="1">The sequence shown here is derived from an EMBL/GenBank/DDBJ whole genome shotgun (WGS) entry which is preliminary data.</text>
</comment>
<accession>A0A2T0RK49</accession>
<evidence type="ECO:0000313" key="1">
    <source>
        <dbReference type="EMBL" id="PRY21497.1"/>
    </source>
</evidence>
<dbReference type="Gene3D" id="1.10.790.20">
    <property type="entry name" value="Domain of unknown function DUF1476"/>
    <property type="match status" value="1"/>
</dbReference>
<gene>
    <name evidence="1" type="ORF">CLV78_109110</name>
</gene>
<proteinExistence type="predicted"/>
<evidence type="ECO:0000313" key="2">
    <source>
        <dbReference type="Proteomes" id="UP000239480"/>
    </source>
</evidence>
<dbReference type="Proteomes" id="UP000239480">
    <property type="component" value="Unassembled WGS sequence"/>
</dbReference>
<dbReference type="Pfam" id="PF07345">
    <property type="entry name" value="ATPaseInh_sub_z"/>
    <property type="match status" value="1"/>
</dbReference>
<reference evidence="1 2" key="1">
    <citation type="submission" date="2018-03" db="EMBL/GenBank/DDBJ databases">
        <title>Genomic Encyclopedia of Archaeal and Bacterial Type Strains, Phase II (KMG-II): from individual species to whole genera.</title>
        <authorList>
            <person name="Goeker M."/>
        </authorList>
    </citation>
    <scope>NUCLEOTIDE SEQUENCE [LARGE SCALE GENOMIC DNA]</scope>
    <source>
        <strain evidence="1 2">DSM 29328</strain>
    </source>
</reference>
<organism evidence="1 2">
    <name type="scientific">Aliiruegeria haliotis</name>
    <dbReference type="NCBI Taxonomy" id="1280846"/>
    <lineage>
        <taxon>Bacteria</taxon>
        <taxon>Pseudomonadati</taxon>
        <taxon>Pseudomonadota</taxon>
        <taxon>Alphaproteobacteria</taxon>
        <taxon>Rhodobacterales</taxon>
        <taxon>Roseobacteraceae</taxon>
        <taxon>Aliiruegeria</taxon>
    </lineage>
</organism>